<gene>
    <name evidence="2" type="primary">A08g501980.1_BraROA</name>
    <name evidence="2" type="ORF">IGI04_029864</name>
</gene>
<reference evidence="2 3" key="1">
    <citation type="submission" date="2021-03" db="EMBL/GenBank/DDBJ databases">
        <authorList>
            <person name="King G.J."/>
            <person name="Bancroft I."/>
            <person name="Baten A."/>
            <person name="Bloomfield J."/>
            <person name="Borpatragohain P."/>
            <person name="He Z."/>
            <person name="Irish N."/>
            <person name="Irwin J."/>
            <person name="Liu K."/>
            <person name="Mauleon R.P."/>
            <person name="Moore J."/>
            <person name="Morris R."/>
            <person name="Ostergaard L."/>
            <person name="Wang B."/>
            <person name="Wells R."/>
        </authorList>
    </citation>
    <scope>NUCLEOTIDE SEQUENCE [LARGE SCALE GENOMIC DNA]</scope>
    <source>
        <strain evidence="2">R-o-18</strain>
        <tissue evidence="2">Leaf</tissue>
    </source>
</reference>
<evidence type="ECO:0000313" key="2">
    <source>
        <dbReference type="EMBL" id="KAG5388323.1"/>
    </source>
</evidence>
<organism evidence="2 3">
    <name type="scientific">Brassica rapa subsp. trilocularis</name>
    <dbReference type="NCBI Taxonomy" id="1813537"/>
    <lineage>
        <taxon>Eukaryota</taxon>
        <taxon>Viridiplantae</taxon>
        <taxon>Streptophyta</taxon>
        <taxon>Embryophyta</taxon>
        <taxon>Tracheophyta</taxon>
        <taxon>Spermatophyta</taxon>
        <taxon>Magnoliopsida</taxon>
        <taxon>eudicotyledons</taxon>
        <taxon>Gunneridae</taxon>
        <taxon>Pentapetalae</taxon>
        <taxon>rosids</taxon>
        <taxon>malvids</taxon>
        <taxon>Brassicales</taxon>
        <taxon>Brassicaceae</taxon>
        <taxon>Brassiceae</taxon>
        <taxon>Brassica</taxon>
    </lineage>
</organism>
<dbReference type="EMBL" id="JADBGQ010000007">
    <property type="protein sequence ID" value="KAG5388323.1"/>
    <property type="molecule type" value="Genomic_DNA"/>
</dbReference>
<keyword evidence="3" id="KW-1185">Reference proteome</keyword>
<evidence type="ECO:0000313" key="3">
    <source>
        <dbReference type="Proteomes" id="UP000823674"/>
    </source>
</evidence>
<evidence type="ECO:0000256" key="1">
    <source>
        <dbReference type="SAM" id="MobiDB-lite"/>
    </source>
</evidence>
<protein>
    <submittedName>
        <fullName evidence="2">Uncharacterized protein</fullName>
    </submittedName>
</protein>
<accession>A0ABQ7LP17</accession>
<proteinExistence type="predicted"/>
<name>A0ABQ7LP17_BRACM</name>
<dbReference type="Proteomes" id="UP000823674">
    <property type="component" value="Chromosome A08"/>
</dbReference>
<comment type="caution">
    <text evidence="2">The sequence shown here is derived from an EMBL/GenBank/DDBJ whole genome shotgun (WGS) entry which is preliminary data.</text>
</comment>
<sequence>MVKKKPPPSDKRNTKPSAGVKAQAVRGSLSTTHATSVIKITITGTPADISSYERKLDHDLLFVCFKIDNAGVHARQPWLNEIYLRTTRASTWSQHHNCT</sequence>
<feature type="region of interest" description="Disordered" evidence="1">
    <location>
        <begin position="1"/>
        <end position="27"/>
    </location>
</feature>